<dbReference type="InterPro" id="IPR002591">
    <property type="entry name" value="Phosphodiest/P_Trfase"/>
</dbReference>
<dbReference type="PANTHER" id="PTHR10151:SF120">
    <property type="entry name" value="BIS(5'-ADENOSYL)-TRIPHOSPHATASE"/>
    <property type="match status" value="1"/>
</dbReference>
<dbReference type="Gene3D" id="3.40.720.10">
    <property type="entry name" value="Alkaline Phosphatase, subunit A"/>
    <property type="match status" value="1"/>
</dbReference>
<evidence type="ECO:0000313" key="1">
    <source>
        <dbReference type="EMBL" id="GMA96881.1"/>
    </source>
</evidence>
<dbReference type="PANTHER" id="PTHR10151">
    <property type="entry name" value="ECTONUCLEOTIDE PYROPHOSPHATASE/PHOSPHODIESTERASE"/>
    <property type="match status" value="1"/>
</dbReference>
<organism evidence="1 2">
    <name type="scientific">Pseudolysinimonas kribbensis</name>
    <dbReference type="NCBI Taxonomy" id="433641"/>
    <lineage>
        <taxon>Bacteria</taxon>
        <taxon>Bacillati</taxon>
        <taxon>Actinomycetota</taxon>
        <taxon>Actinomycetes</taxon>
        <taxon>Micrococcales</taxon>
        <taxon>Microbacteriaceae</taxon>
        <taxon>Pseudolysinimonas</taxon>
    </lineage>
</organism>
<dbReference type="InterPro" id="IPR017850">
    <property type="entry name" value="Alkaline_phosphatase_core_sf"/>
</dbReference>
<dbReference type="Pfam" id="PF01663">
    <property type="entry name" value="Phosphodiest"/>
    <property type="match status" value="1"/>
</dbReference>
<name>A0ABQ6K875_9MICO</name>
<dbReference type="SUPFAM" id="SSF53649">
    <property type="entry name" value="Alkaline phosphatase-like"/>
    <property type="match status" value="1"/>
</dbReference>
<gene>
    <name evidence="1" type="ORF">GCM10025881_37050</name>
</gene>
<proteinExistence type="predicted"/>
<reference evidence="2" key="1">
    <citation type="journal article" date="2019" name="Int. J. Syst. Evol. Microbiol.">
        <title>The Global Catalogue of Microorganisms (GCM) 10K type strain sequencing project: providing services to taxonomists for standard genome sequencing and annotation.</title>
        <authorList>
            <consortium name="The Broad Institute Genomics Platform"/>
            <consortium name="The Broad Institute Genome Sequencing Center for Infectious Disease"/>
            <person name="Wu L."/>
            <person name="Ma J."/>
        </authorList>
    </citation>
    <scope>NUCLEOTIDE SEQUENCE [LARGE SCALE GENOMIC DNA]</scope>
    <source>
        <strain evidence="2">NBRC 108894</strain>
    </source>
</reference>
<keyword evidence="2" id="KW-1185">Reference proteome</keyword>
<sequence>MVVLVDGLGLAALTARGGHARTLASRLARDAPISSVFPTTTASALASFATGTDPGRHGVVGYTALGPDGTVVNHLSGWDDGGLPRGWQRMPTCFERATAVGLRAVAIGPERYRGSGFTDAVLHGAEYLGGRSIADRFARAREVLAGPSALGYLYVPELDTAAHARGWESDTWVAALEELDAALATFLAGVGPRDGVLVTADHGVVDVPHERQVVVGDAALDGVVAVAGEPRCLQLHLAPGVDADEVAARWREREGRRAWVATRAEAVAAGWFGEVDPEVVPRIGDVLVAARDRVAYYIDPEDRGRRMIGQHGSLSADELAIPLLRFARWA</sequence>
<accession>A0ABQ6K875</accession>
<comment type="caution">
    <text evidence="1">The sequence shown here is derived from an EMBL/GenBank/DDBJ whole genome shotgun (WGS) entry which is preliminary data.</text>
</comment>
<dbReference type="EMBL" id="BSVB01000001">
    <property type="protein sequence ID" value="GMA96881.1"/>
    <property type="molecule type" value="Genomic_DNA"/>
</dbReference>
<protein>
    <submittedName>
        <fullName evidence="1">Alkaline phosphatase family protein</fullName>
    </submittedName>
</protein>
<dbReference type="Proteomes" id="UP001157034">
    <property type="component" value="Unassembled WGS sequence"/>
</dbReference>
<evidence type="ECO:0000313" key="2">
    <source>
        <dbReference type="Proteomes" id="UP001157034"/>
    </source>
</evidence>